<accession>A0AAJ0AMR2</accession>
<keyword evidence="6" id="KW-0406">Ion transport</keyword>
<protein>
    <recommendedName>
        <fullName evidence="10">Ferric oxidoreductase domain-containing protein</fullName>
    </recommendedName>
</protein>
<dbReference type="Pfam" id="PF01794">
    <property type="entry name" value="Ferric_reduct"/>
    <property type="match status" value="1"/>
</dbReference>
<dbReference type="GO" id="GO:0005886">
    <property type="term" value="C:plasma membrane"/>
    <property type="evidence" value="ECO:0007669"/>
    <property type="project" value="TreeGrafter"/>
</dbReference>
<keyword evidence="2 8" id="KW-0812">Transmembrane</keyword>
<dbReference type="EMBL" id="JAHMHR010000019">
    <property type="protein sequence ID" value="KAK1676109.1"/>
    <property type="molecule type" value="Genomic_DNA"/>
</dbReference>
<keyword evidence="6" id="KW-0813">Transport</keyword>
<feature type="signal peptide" evidence="9">
    <location>
        <begin position="1"/>
        <end position="19"/>
    </location>
</feature>
<comment type="subcellular location">
    <subcellularLocation>
        <location evidence="1">Membrane</location>
        <topology evidence="1">Multi-pass membrane protein</topology>
    </subcellularLocation>
</comment>
<evidence type="ECO:0000256" key="5">
    <source>
        <dbReference type="ARBA" id="ARBA00023002"/>
    </source>
</evidence>
<dbReference type="GO" id="GO:0016491">
    <property type="term" value="F:oxidoreductase activity"/>
    <property type="evidence" value="ECO:0007669"/>
    <property type="project" value="UniProtKB-KW"/>
</dbReference>
<feature type="transmembrane region" description="Helical" evidence="8">
    <location>
        <begin position="47"/>
        <end position="67"/>
    </location>
</feature>
<keyword evidence="7 8" id="KW-0472">Membrane</keyword>
<dbReference type="GeneID" id="85462826"/>
<name>A0AAJ0AMR2_9PEZI</name>
<feature type="transmembrane region" description="Helical" evidence="8">
    <location>
        <begin position="88"/>
        <end position="112"/>
    </location>
</feature>
<comment type="caution">
    <text evidence="11">The sequence shown here is derived from an EMBL/GenBank/DDBJ whole genome shotgun (WGS) entry which is preliminary data.</text>
</comment>
<keyword evidence="12" id="KW-1185">Reference proteome</keyword>
<feature type="chain" id="PRO_5042474097" description="Ferric oxidoreductase domain-containing protein" evidence="9">
    <location>
        <begin position="20"/>
        <end position="597"/>
    </location>
</feature>
<evidence type="ECO:0000259" key="10">
    <source>
        <dbReference type="Pfam" id="PF01794"/>
    </source>
</evidence>
<proteinExistence type="predicted"/>
<feature type="domain" description="Ferric oxidoreductase" evidence="10">
    <location>
        <begin position="140"/>
        <end position="281"/>
    </location>
</feature>
<evidence type="ECO:0000256" key="2">
    <source>
        <dbReference type="ARBA" id="ARBA00022692"/>
    </source>
</evidence>
<dbReference type="AlphaFoldDB" id="A0AAJ0AMR2"/>
<evidence type="ECO:0000256" key="3">
    <source>
        <dbReference type="ARBA" id="ARBA00022982"/>
    </source>
</evidence>
<feature type="transmembrane region" description="Helical" evidence="8">
    <location>
        <begin position="174"/>
        <end position="196"/>
    </location>
</feature>
<evidence type="ECO:0000313" key="12">
    <source>
        <dbReference type="Proteomes" id="UP001224890"/>
    </source>
</evidence>
<dbReference type="GO" id="GO:0006811">
    <property type="term" value="P:monoatomic ion transport"/>
    <property type="evidence" value="ECO:0007669"/>
    <property type="project" value="UniProtKB-KW"/>
</dbReference>
<evidence type="ECO:0000256" key="1">
    <source>
        <dbReference type="ARBA" id="ARBA00004141"/>
    </source>
</evidence>
<organism evidence="11 12">
    <name type="scientific">Colletotrichum godetiae</name>
    <dbReference type="NCBI Taxonomy" id="1209918"/>
    <lineage>
        <taxon>Eukaryota</taxon>
        <taxon>Fungi</taxon>
        <taxon>Dikarya</taxon>
        <taxon>Ascomycota</taxon>
        <taxon>Pezizomycotina</taxon>
        <taxon>Sordariomycetes</taxon>
        <taxon>Hypocreomycetidae</taxon>
        <taxon>Glomerellales</taxon>
        <taxon>Glomerellaceae</taxon>
        <taxon>Colletotrichum</taxon>
        <taxon>Colletotrichum acutatum species complex</taxon>
    </lineage>
</organism>
<gene>
    <name evidence="11" type="ORF">BDP55DRAFT_715303</name>
</gene>
<feature type="transmembrane region" description="Helical" evidence="8">
    <location>
        <begin position="239"/>
        <end position="259"/>
    </location>
</feature>
<dbReference type="InterPro" id="IPR013130">
    <property type="entry name" value="Fe3_Rdtase_TM_dom"/>
</dbReference>
<dbReference type="InterPro" id="IPR050369">
    <property type="entry name" value="RBOH/FRE"/>
</dbReference>
<dbReference type="Proteomes" id="UP001224890">
    <property type="component" value="Unassembled WGS sequence"/>
</dbReference>
<keyword evidence="9" id="KW-0732">Signal</keyword>
<dbReference type="CDD" id="cd06186">
    <property type="entry name" value="NOX_Duox_like_FAD_NADP"/>
    <property type="match status" value="1"/>
</dbReference>
<keyword evidence="4 8" id="KW-1133">Transmembrane helix</keyword>
<evidence type="ECO:0000256" key="7">
    <source>
        <dbReference type="ARBA" id="ARBA00023136"/>
    </source>
</evidence>
<feature type="transmembrane region" description="Helical" evidence="8">
    <location>
        <begin position="266"/>
        <end position="284"/>
    </location>
</feature>
<evidence type="ECO:0000256" key="4">
    <source>
        <dbReference type="ARBA" id="ARBA00022989"/>
    </source>
</evidence>
<dbReference type="RefSeq" id="XP_060430112.1">
    <property type="nucleotide sequence ID" value="XM_060578300.1"/>
</dbReference>
<sequence>MKQPVHILLLLLTFVISSAGTIALTFAPCYATFCSEDYFEFETRLHILVYFGLVAGFGCFLLLRSYTTWAHTLSGYHLFRMPLGGKRVTVGGILACVWILVVVASTTLFWLPAQRDFWGFRADPLGWASAKLKLTITGVTGHYADILLGLLVIPVSRNSLLGRGFSLHHSTLLYAHKIVAYLFSASATAHGVTYIAQLYATDSSSEGDEAKEEAFATGNPAMTLSESKQRSEWFTMTTYTGIGAILPVWLIIITSLPWIRRNHYNFFYYNHVIFGLVIFIGACVHASTDFYLLLPGLFLWVADWACRLFGGQTGGIASKTGATLENAGSNWLRISTHLPVSKKDSGSTYDLVQEKGETLHEPLSYYYLSIPSLSKFQNHAFTAAVPASTRAGPTFLLQPTTGKKQTRLDKEWTWKLGALVPQVFESKAVEVRVEGPYSVGDDGFKTAAHIVCVVGGTGITGALSLAAWWLEKRPANSTFTLVWAVRQREASTITEWTQLQEVASSVPELTVVAHVSSESGRLDPTACIRGALVVGQHTKVYPVGHAWVYGSGPAGLIGTVERACVETQKGIIAGRGGRSTDSWKVRDLGWYMAKWEV</sequence>
<evidence type="ECO:0000256" key="9">
    <source>
        <dbReference type="SAM" id="SignalP"/>
    </source>
</evidence>
<keyword evidence="3" id="KW-0249">Electron transport</keyword>
<keyword evidence="5" id="KW-0560">Oxidoreductase</keyword>
<dbReference type="SUPFAM" id="SSF52343">
    <property type="entry name" value="Ferredoxin reductase-like, C-terminal NADP-linked domain"/>
    <property type="match status" value="1"/>
</dbReference>
<dbReference type="Gene3D" id="3.40.50.80">
    <property type="entry name" value="Nucleotide-binding domain of ferredoxin-NADP reductase (FNR) module"/>
    <property type="match status" value="1"/>
</dbReference>
<feature type="transmembrane region" description="Helical" evidence="8">
    <location>
        <begin position="132"/>
        <end position="153"/>
    </location>
</feature>
<evidence type="ECO:0000313" key="11">
    <source>
        <dbReference type="EMBL" id="KAK1676109.1"/>
    </source>
</evidence>
<dbReference type="InterPro" id="IPR039261">
    <property type="entry name" value="FNR_nucleotide-bd"/>
</dbReference>
<dbReference type="PANTHER" id="PTHR11972">
    <property type="entry name" value="NADPH OXIDASE"/>
    <property type="match status" value="1"/>
</dbReference>
<evidence type="ECO:0000256" key="6">
    <source>
        <dbReference type="ARBA" id="ARBA00023065"/>
    </source>
</evidence>
<reference evidence="11" key="1">
    <citation type="submission" date="2021-06" db="EMBL/GenBank/DDBJ databases">
        <title>Comparative genomics, transcriptomics and evolutionary studies reveal genomic signatures of adaptation to plant cell wall in hemibiotrophic fungi.</title>
        <authorList>
            <consortium name="DOE Joint Genome Institute"/>
            <person name="Baroncelli R."/>
            <person name="Diaz J.F."/>
            <person name="Benocci T."/>
            <person name="Peng M."/>
            <person name="Battaglia E."/>
            <person name="Haridas S."/>
            <person name="Andreopoulos W."/>
            <person name="Labutti K."/>
            <person name="Pangilinan J."/>
            <person name="Floch G.L."/>
            <person name="Makela M.R."/>
            <person name="Henrissat B."/>
            <person name="Grigoriev I.V."/>
            <person name="Crouch J.A."/>
            <person name="De Vries R.P."/>
            <person name="Sukno S.A."/>
            <person name="Thon M.R."/>
        </authorList>
    </citation>
    <scope>NUCLEOTIDE SEQUENCE</scope>
    <source>
        <strain evidence="11">CBS 193.32</strain>
    </source>
</reference>
<evidence type="ECO:0000256" key="8">
    <source>
        <dbReference type="SAM" id="Phobius"/>
    </source>
</evidence>
<dbReference type="PANTHER" id="PTHR11972:SF69">
    <property type="entry name" value="FERRIC REDUCTION OXIDASE 6-RELATED"/>
    <property type="match status" value="1"/>
</dbReference>